<dbReference type="Proteomes" id="UP000297741">
    <property type="component" value="Unassembled WGS sequence"/>
</dbReference>
<gene>
    <name evidence="2" type="ORF">EEB11_01965</name>
</gene>
<proteinExistence type="predicted"/>
<evidence type="ECO:0000256" key="1">
    <source>
        <dbReference type="SAM" id="MobiDB-lite"/>
    </source>
</evidence>
<evidence type="ECO:0000313" key="2">
    <source>
        <dbReference type="EMBL" id="TGD45341.1"/>
    </source>
</evidence>
<organism evidence="2 3">
    <name type="scientific">Pseudotabrizicola sediminis</name>
    <dbReference type="NCBI Taxonomy" id="2486418"/>
    <lineage>
        <taxon>Bacteria</taxon>
        <taxon>Pseudomonadati</taxon>
        <taxon>Pseudomonadota</taxon>
        <taxon>Alphaproteobacteria</taxon>
        <taxon>Rhodobacterales</taxon>
        <taxon>Paracoccaceae</taxon>
        <taxon>Pseudotabrizicola</taxon>
    </lineage>
</organism>
<reference evidence="2 3" key="1">
    <citation type="submission" date="2018-11" db="EMBL/GenBank/DDBJ databases">
        <title>Tabrizicola sp. isolated from sediment of alpine lake.</title>
        <authorList>
            <person name="Liu Z."/>
        </authorList>
    </citation>
    <scope>NUCLEOTIDE SEQUENCE [LARGE SCALE GENOMIC DNA]</scope>
    <source>
        <strain evidence="2 3">DRYC-M-16</strain>
    </source>
</reference>
<evidence type="ECO:0000313" key="3">
    <source>
        <dbReference type="Proteomes" id="UP000297741"/>
    </source>
</evidence>
<dbReference type="EMBL" id="RPEM01000001">
    <property type="protein sequence ID" value="TGD45341.1"/>
    <property type="molecule type" value="Genomic_DNA"/>
</dbReference>
<accession>A0ABY2KRC9</accession>
<keyword evidence="3" id="KW-1185">Reference proteome</keyword>
<sequence>MTAPLNCSRLVRRTAMQTAVRMITNGVAFEAAVREVGFLGFGMHPTRNSRPERGQSLFGIWRDTVFGWPLGEKPSSLLSMRGRRGALRVASARARRDDRRGVFAQGPPQNRAEDAKKQS</sequence>
<feature type="region of interest" description="Disordered" evidence="1">
    <location>
        <begin position="89"/>
        <end position="119"/>
    </location>
</feature>
<protein>
    <submittedName>
        <fullName evidence="2">Uncharacterized protein</fullName>
    </submittedName>
</protein>
<name>A0ABY2KRC9_9RHOB</name>
<comment type="caution">
    <text evidence="2">The sequence shown here is derived from an EMBL/GenBank/DDBJ whole genome shotgun (WGS) entry which is preliminary data.</text>
</comment>